<keyword evidence="9" id="KW-1185">Reference proteome</keyword>
<comment type="subunit">
    <text evidence="2 6">Part of the 30S ribosomal subunit.</text>
</comment>
<feature type="compositionally biased region" description="Basic and acidic residues" evidence="7">
    <location>
        <begin position="25"/>
        <end position="34"/>
    </location>
</feature>
<dbReference type="InterPro" id="IPR022309">
    <property type="entry name" value="Ribosomal_Se8/biogenesis_NSA2"/>
</dbReference>
<dbReference type="STRING" id="55758.MBFIL_06850"/>
<dbReference type="Proteomes" id="UP000077066">
    <property type="component" value="Unassembled WGS sequence"/>
</dbReference>
<protein>
    <recommendedName>
        <fullName evidence="5 6">Small ribosomal subunit protein eS8</fullName>
    </recommendedName>
</protein>
<dbReference type="GO" id="GO:0005840">
    <property type="term" value="C:ribosome"/>
    <property type="evidence" value="ECO:0007669"/>
    <property type="project" value="UniProtKB-KW"/>
</dbReference>
<evidence type="ECO:0000256" key="6">
    <source>
        <dbReference type="HAMAP-Rule" id="MF_00029"/>
    </source>
</evidence>
<comment type="caution">
    <text evidence="8">The sequence shown here is derived from an EMBL/GenBank/DDBJ whole genome shotgun (WGS) entry which is preliminary data.</text>
</comment>
<reference evidence="8 9" key="1">
    <citation type="submission" date="2016-04" db="EMBL/GenBank/DDBJ databases">
        <title>Genome sequence of Methanobrevibacter filiformis DSM 11501.</title>
        <authorList>
            <person name="Poehlein A."/>
            <person name="Seedorf H."/>
            <person name="Daniel R."/>
        </authorList>
    </citation>
    <scope>NUCLEOTIDE SEQUENCE [LARGE SCALE GENOMIC DNA]</scope>
    <source>
        <strain evidence="8 9">DSM 11501</strain>
    </source>
</reference>
<dbReference type="Pfam" id="PF01201">
    <property type="entry name" value="Ribosomal_S8e"/>
    <property type="match status" value="1"/>
</dbReference>
<dbReference type="OrthoDB" id="372305at2157"/>
<accession>A0A166DAL9</accession>
<feature type="compositionally biased region" description="Basic residues" evidence="7">
    <location>
        <begin position="8"/>
        <end position="24"/>
    </location>
</feature>
<feature type="region of interest" description="Disordered" evidence="7">
    <location>
        <begin position="1"/>
        <end position="34"/>
    </location>
</feature>
<dbReference type="GO" id="GO:0006412">
    <property type="term" value="P:translation"/>
    <property type="evidence" value="ECO:0007669"/>
    <property type="project" value="UniProtKB-UniRule"/>
</dbReference>
<proteinExistence type="inferred from homology"/>
<evidence type="ECO:0000256" key="3">
    <source>
        <dbReference type="ARBA" id="ARBA00022980"/>
    </source>
</evidence>
<dbReference type="InterPro" id="IPR018283">
    <property type="entry name" value="Ribosomal_eS8_CS"/>
</dbReference>
<evidence type="ECO:0000256" key="7">
    <source>
        <dbReference type="SAM" id="MobiDB-lite"/>
    </source>
</evidence>
<dbReference type="HAMAP" id="MF_00029">
    <property type="entry name" value="Ribosomal_eS8"/>
    <property type="match status" value="1"/>
</dbReference>
<gene>
    <name evidence="6" type="primary">rps8e</name>
    <name evidence="8" type="ORF">MBFIL_06850</name>
</gene>
<dbReference type="PANTHER" id="PTHR10394">
    <property type="entry name" value="40S RIBOSOMAL PROTEIN S8"/>
    <property type="match status" value="1"/>
</dbReference>
<dbReference type="EMBL" id="LWMT01000098">
    <property type="protein sequence ID" value="KZX15384.1"/>
    <property type="molecule type" value="Genomic_DNA"/>
</dbReference>
<dbReference type="CDD" id="cd11382">
    <property type="entry name" value="Ribosomal_S8e"/>
    <property type="match status" value="1"/>
</dbReference>
<dbReference type="GO" id="GO:0003735">
    <property type="term" value="F:structural constituent of ribosome"/>
    <property type="evidence" value="ECO:0007669"/>
    <property type="project" value="InterPro"/>
</dbReference>
<evidence type="ECO:0000313" key="8">
    <source>
        <dbReference type="EMBL" id="KZX15384.1"/>
    </source>
</evidence>
<dbReference type="RefSeq" id="WP_066971541.1">
    <property type="nucleotide sequence ID" value="NZ_LWMT01000098.1"/>
</dbReference>
<comment type="similarity">
    <text evidence="1 6">Belongs to the eukaryotic ribosomal protein eS8 family.</text>
</comment>
<keyword evidence="4 6" id="KW-0687">Ribonucleoprotein</keyword>
<evidence type="ECO:0000256" key="2">
    <source>
        <dbReference type="ARBA" id="ARBA00011458"/>
    </source>
</evidence>
<sequence length="127" mass="14177">MAIFQGKSTRKASGGRRRANRGKKKFELGREPAETRLGDKRLRKIRTRGGNEKLRLALNNKINVVDTNNQKSQTLEILNVIENKANPNYVRRNIITKGAVVETNVGKVKVTSRPGQDGVINGTLIQE</sequence>
<dbReference type="PROSITE" id="PS01193">
    <property type="entry name" value="RIBOSOMAL_S8E"/>
    <property type="match status" value="1"/>
</dbReference>
<dbReference type="GO" id="GO:1990904">
    <property type="term" value="C:ribonucleoprotein complex"/>
    <property type="evidence" value="ECO:0007669"/>
    <property type="project" value="UniProtKB-KW"/>
</dbReference>
<keyword evidence="3 6" id="KW-0689">Ribosomal protein</keyword>
<dbReference type="InterPro" id="IPR020919">
    <property type="entry name" value="Ribosomal_protein_eS8_arc"/>
</dbReference>
<name>A0A166DAL9_9EURY</name>
<dbReference type="PATRIC" id="fig|55758.3.peg.765"/>
<dbReference type="NCBIfam" id="TIGR00307">
    <property type="entry name" value="eS8"/>
    <property type="match status" value="1"/>
</dbReference>
<evidence type="ECO:0000256" key="5">
    <source>
        <dbReference type="ARBA" id="ARBA00035277"/>
    </source>
</evidence>
<evidence type="ECO:0000256" key="1">
    <source>
        <dbReference type="ARBA" id="ARBA00005257"/>
    </source>
</evidence>
<dbReference type="AlphaFoldDB" id="A0A166DAL9"/>
<organism evidence="8 9">
    <name type="scientific">Methanobrevibacter filiformis</name>
    <dbReference type="NCBI Taxonomy" id="55758"/>
    <lineage>
        <taxon>Archaea</taxon>
        <taxon>Methanobacteriati</taxon>
        <taxon>Methanobacteriota</taxon>
        <taxon>Methanomada group</taxon>
        <taxon>Methanobacteria</taxon>
        <taxon>Methanobacteriales</taxon>
        <taxon>Methanobacteriaceae</taxon>
        <taxon>Methanobrevibacter</taxon>
    </lineage>
</organism>
<dbReference type="Gene3D" id="2.40.10.310">
    <property type="match status" value="1"/>
</dbReference>
<evidence type="ECO:0000256" key="4">
    <source>
        <dbReference type="ARBA" id="ARBA00023274"/>
    </source>
</evidence>
<evidence type="ECO:0000313" key="9">
    <source>
        <dbReference type="Proteomes" id="UP000077066"/>
    </source>
</evidence>
<dbReference type="InterPro" id="IPR001047">
    <property type="entry name" value="Ribosomal_eS8"/>
</dbReference>